<feature type="compositionally biased region" description="Low complexity" evidence="6">
    <location>
        <begin position="212"/>
        <end position="221"/>
    </location>
</feature>
<dbReference type="GO" id="GO:0010468">
    <property type="term" value="P:regulation of gene expression"/>
    <property type="evidence" value="ECO:0007669"/>
    <property type="project" value="InterPro"/>
</dbReference>
<organism evidence="8 9">
    <name type="scientific">Macrostomum lignano</name>
    <dbReference type="NCBI Taxonomy" id="282301"/>
    <lineage>
        <taxon>Eukaryota</taxon>
        <taxon>Metazoa</taxon>
        <taxon>Spiralia</taxon>
        <taxon>Lophotrochozoa</taxon>
        <taxon>Platyhelminthes</taxon>
        <taxon>Rhabditophora</taxon>
        <taxon>Macrostomorpha</taxon>
        <taxon>Macrostomida</taxon>
        <taxon>Macrostomidae</taxon>
        <taxon>Macrostomum</taxon>
    </lineage>
</organism>
<keyword evidence="2" id="KW-0479">Metal-binding</keyword>
<dbReference type="InterPro" id="IPR019787">
    <property type="entry name" value="Znf_PHD-finger"/>
</dbReference>
<evidence type="ECO:0000259" key="7">
    <source>
        <dbReference type="PROSITE" id="PS50006"/>
    </source>
</evidence>
<dbReference type="SMART" id="SM00240">
    <property type="entry name" value="FHA"/>
    <property type="match status" value="1"/>
</dbReference>
<keyword evidence="4" id="KW-0862">Zinc</keyword>
<evidence type="ECO:0000313" key="8">
    <source>
        <dbReference type="EMBL" id="PAA54374.1"/>
    </source>
</evidence>
<dbReference type="InterPro" id="IPR011011">
    <property type="entry name" value="Znf_FYVE_PHD"/>
</dbReference>
<dbReference type="PANTHER" id="PTHR15464:SF1">
    <property type="entry name" value="TRANSCRIPTION FACTOR 19"/>
    <property type="match status" value="1"/>
</dbReference>
<reference evidence="8 9" key="1">
    <citation type="submission" date="2017-06" db="EMBL/GenBank/DDBJ databases">
        <title>A platform for efficient transgenesis in Macrostomum lignano, a flatworm model organism for stem cell research.</title>
        <authorList>
            <person name="Berezikov E."/>
        </authorList>
    </citation>
    <scope>NUCLEOTIDE SEQUENCE [LARGE SCALE GENOMIC DNA]</scope>
    <source>
        <strain evidence="8">DV1</strain>
        <tissue evidence="8">Whole organism</tissue>
    </source>
</reference>
<dbReference type="PANTHER" id="PTHR15464">
    <property type="entry name" value="TRANSCRIPTION FACTOR 19"/>
    <property type="match status" value="1"/>
</dbReference>
<feature type="compositionally biased region" description="Low complexity" evidence="6">
    <location>
        <begin position="268"/>
        <end position="311"/>
    </location>
</feature>
<evidence type="ECO:0000256" key="1">
    <source>
        <dbReference type="ARBA" id="ARBA00004123"/>
    </source>
</evidence>
<evidence type="ECO:0000256" key="3">
    <source>
        <dbReference type="ARBA" id="ARBA00022771"/>
    </source>
</evidence>
<keyword evidence="5" id="KW-0539">Nucleus</keyword>
<dbReference type="OrthoDB" id="436852at2759"/>
<dbReference type="Pfam" id="PF00498">
    <property type="entry name" value="FHA"/>
    <property type="match status" value="1"/>
</dbReference>
<gene>
    <name evidence="8" type="ORF">BOX15_Mlig017479g2</name>
</gene>
<protein>
    <recommendedName>
        <fullName evidence="7">FHA domain-containing protein</fullName>
    </recommendedName>
</protein>
<feature type="compositionally biased region" description="Low complexity" evidence="6">
    <location>
        <begin position="135"/>
        <end position="146"/>
    </location>
</feature>
<dbReference type="Gene3D" id="2.60.200.20">
    <property type="match status" value="1"/>
</dbReference>
<dbReference type="InterPro" id="IPR000253">
    <property type="entry name" value="FHA_dom"/>
</dbReference>
<feature type="compositionally biased region" description="Low complexity" evidence="6">
    <location>
        <begin position="186"/>
        <end position="204"/>
    </location>
</feature>
<dbReference type="STRING" id="282301.A0A267E0C3"/>
<proteinExistence type="predicted"/>
<feature type="compositionally biased region" description="Basic and acidic residues" evidence="6">
    <location>
        <begin position="235"/>
        <end position="246"/>
    </location>
</feature>
<keyword evidence="9" id="KW-1185">Reference proteome</keyword>
<dbReference type="InterPro" id="IPR042803">
    <property type="entry name" value="TCF19"/>
</dbReference>
<evidence type="ECO:0000256" key="6">
    <source>
        <dbReference type="SAM" id="MobiDB-lite"/>
    </source>
</evidence>
<dbReference type="Proteomes" id="UP000215902">
    <property type="component" value="Unassembled WGS sequence"/>
</dbReference>
<keyword evidence="3" id="KW-0863">Zinc-finger</keyword>
<comment type="subcellular location">
    <subcellularLocation>
        <location evidence="1">Nucleus</location>
    </subcellularLocation>
</comment>
<feature type="region of interest" description="Disordered" evidence="6">
    <location>
        <begin position="133"/>
        <end position="321"/>
    </location>
</feature>
<dbReference type="AlphaFoldDB" id="A0A267E0C3"/>
<evidence type="ECO:0000256" key="5">
    <source>
        <dbReference type="ARBA" id="ARBA00023242"/>
    </source>
</evidence>
<evidence type="ECO:0000256" key="2">
    <source>
        <dbReference type="ARBA" id="ARBA00022723"/>
    </source>
</evidence>
<feature type="non-terminal residue" evidence="8">
    <location>
        <position position="1"/>
    </location>
</feature>
<accession>A0A267E0C3</accession>
<dbReference type="EMBL" id="NIVC01002921">
    <property type="protein sequence ID" value="PAA54374.1"/>
    <property type="molecule type" value="Genomic_DNA"/>
</dbReference>
<sequence>SQAGQMTYQLRRISDREGFGKTPSVIIIRRQSTIIGRASSKTPPDCVIESQVNPMMVSRKHAEVRAEEKGNRYFLVDHSLNGTYINYTRILSSKLLVVGDIICFGHVNGFNIKPGSTVNGFRSELKFVFEKVSNSPAGPAGPPASSGDHKPTATHGDGGRKRLSGGEAGGSRGAASAKRARDKSPDSSMSSSQSSPSNDLSPAMAPHPAPPVSASKSSAASIGGGGGGGSASKKSSGEGKKSDTKKSSSAAAKRQSSVDSGGKGGSVGSVQRKSGASRSSKSGGGSRPSKQSKQSRGSSGRPSGSSSAAVAAGGGDPSGQFHIDGEPCESLTCIKPKDPNVNWVCCDSCNSWYHVMCTDLDDDVNLDDIEFFCIKCRD</sequence>
<dbReference type="Pfam" id="PF00628">
    <property type="entry name" value="PHD"/>
    <property type="match status" value="1"/>
</dbReference>
<feature type="domain" description="FHA" evidence="7">
    <location>
        <begin position="33"/>
        <end position="90"/>
    </location>
</feature>
<dbReference type="InterPro" id="IPR008984">
    <property type="entry name" value="SMAD_FHA_dom_sf"/>
</dbReference>
<dbReference type="SUPFAM" id="SSF57903">
    <property type="entry name" value="FYVE/PHD zinc finger"/>
    <property type="match status" value="1"/>
</dbReference>
<dbReference type="PROSITE" id="PS50006">
    <property type="entry name" value="FHA_DOMAIN"/>
    <property type="match status" value="1"/>
</dbReference>
<dbReference type="SMART" id="SM00249">
    <property type="entry name" value="PHD"/>
    <property type="match status" value="1"/>
</dbReference>
<name>A0A267E0C3_9PLAT</name>
<dbReference type="GO" id="GO:0005634">
    <property type="term" value="C:nucleus"/>
    <property type="evidence" value="ECO:0007669"/>
    <property type="project" value="UniProtKB-SubCell"/>
</dbReference>
<feature type="compositionally biased region" description="Low complexity" evidence="6">
    <location>
        <begin position="247"/>
        <end position="260"/>
    </location>
</feature>
<evidence type="ECO:0000256" key="4">
    <source>
        <dbReference type="ARBA" id="ARBA00022833"/>
    </source>
</evidence>
<evidence type="ECO:0000313" key="9">
    <source>
        <dbReference type="Proteomes" id="UP000215902"/>
    </source>
</evidence>
<dbReference type="GO" id="GO:0008270">
    <property type="term" value="F:zinc ion binding"/>
    <property type="evidence" value="ECO:0007669"/>
    <property type="project" value="UniProtKB-KW"/>
</dbReference>
<comment type="caution">
    <text evidence="8">The sequence shown here is derived from an EMBL/GenBank/DDBJ whole genome shotgun (WGS) entry which is preliminary data.</text>
</comment>
<dbReference type="InterPro" id="IPR013083">
    <property type="entry name" value="Znf_RING/FYVE/PHD"/>
</dbReference>
<dbReference type="Gene3D" id="3.30.40.10">
    <property type="entry name" value="Zinc/RING finger domain, C3HC4 (zinc finger)"/>
    <property type="match status" value="1"/>
</dbReference>
<dbReference type="SUPFAM" id="SSF49879">
    <property type="entry name" value="SMAD/FHA domain"/>
    <property type="match status" value="1"/>
</dbReference>
<dbReference type="InterPro" id="IPR001965">
    <property type="entry name" value="Znf_PHD"/>
</dbReference>